<proteinExistence type="predicted"/>
<accession>A0A171PVL2</accession>
<evidence type="ECO:0000256" key="2">
    <source>
        <dbReference type="SAM" id="Phobius"/>
    </source>
</evidence>
<evidence type="ECO:0000313" key="4">
    <source>
        <dbReference type="Proteomes" id="UP000232922"/>
    </source>
</evidence>
<evidence type="ECO:0000313" key="3">
    <source>
        <dbReference type="EMBL" id="AJP09092.1"/>
    </source>
</evidence>
<keyword evidence="2" id="KW-0812">Transmembrane</keyword>
<keyword evidence="2" id="KW-0472">Membrane</keyword>
<dbReference type="RefSeq" id="YP_009701592.1">
    <property type="nucleotide sequence ID" value="NC_044938.1"/>
</dbReference>
<evidence type="ECO:0000256" key="1">
    <source>
        <dbReference type="SAM" id="MobiDB-lite"/>
    </source>
</evidence>
<feature type="compositionally biased region" description="Basic residues" evidence="1">
    <location>
        <begin position="1"/>
        <end position="10"/>
    </location>
</feature>
<keyword evidence="2" id="KW-1133">Transmembrane helix</keyword>
<name>A0A171PVL2_9VIRU</name>
<sequence length="268" mass="29089">MFNKWARKKQTSSSQQRPNDLLYPLSYGAVDETVVLKSVESLKYADIPVWEQGVEDEPTSETNDTLNCDVISDQPRVVGVTYKQTTTSRSPSKCSPYSTASSCHPSESTDTDGSSSACYVVNEEEDEDNRESSAAASVDDLTCTNANIERSATNTDLKHSCTDIVNVFNEKELEIGIDERSRSSLFAESDYGSQEQSETTHLEQCGNENSASNEHCDGGSADKGSAEDNVTVSVSLSIGGLAFRRLIAAVGGIVIALGVLLKRQIQYR</sequence>
<dbReference type="GeneID" id="41900728"/>
<protein>
    <submittedName>
        <fullName evidence="3">Uncharacterized protein</fullName>
    </submittedName>
</protein>
<organism evidence="3 4">
    <name type="scientific">Heliothis virescens ascovirus 3f</name>
    <dbReference type="NCBI Taxonomy" id="328614"/>
    <lineage>
        <taxon>Viruses</taxon>
        <taxon>Varidnaviria</taxon>
        <taxon>Bamfordvirae</taxon>
        <taxon>Nucleocytoviricota</taxon>
        <taxon>Megaviricetes</taxon>
        <taxon>Pimascovirales</taxon>
        <taxon>Pimascovirales incertae sedis</taxon>
        <taxon>Ascoviridae</taxon>
        <taxon>Ascovirus</taxon>
        <taxon>Ascovirus hvav3a</taxon>
    </lineage>
</organism>
<feature type="region of interest" description="Disordered" evidence="1">
    <location>
        <begin position="84"/>
        <end position="116"/>
    </location>
</feature>
<feature type="compositionally biased region" description="Polar residues" evidence="1">
    <location>
        <begin position="187"/>
        <end position="199"/>
    </location>
</feature>
<reference evidence="4" key="1">
    <citation type="submission" date="2014-04" db="EMBL/GenBank/DDBJ databases">
        <authorList>
            <person name="Wei Y."/>
            <person name="Huang G."/>
            <person name="Cheng X."/>
        </authorList>
    </citation>
    <scope>NUCLEOTIDE SEQUENCE [LARGE SCALE GENOMIC DNA]</scope>
</reference>
<feature type="region of interest" description="Disordered" evidence="1">
    <location>
        <begin position="1"/>
        <end position="21"/>
    </location>
</feature>
<feature type="transmembrane region" description="Helical" evidence="2">
    <location>
        <begin position="242"/>
        <end position="261"/>
    </location>
</feature>
<dbReference type="EMBL" id="KJ755191">
    <property type="protein sequence ID" value="AJP09092.1"/>
    <property type="molecule type" value="Genomic_DNA"/>
</dbReference>
<feature type="region of interest" description="Disordered" evidence="1">
    <location>
        <begin position="187"/>
        <end position="226"/>
    </location>
</feature>
<dbReference type="Proteomes" id="UP000232922">
    <property type="component" value="Genome"/>
</dbReference>
<dbReference type="KEGG" id="vg:41900728"/>